<accession>A0A1J0AAK7</accession>
<dbReference type="STRING" id="1188229.GlitD10_0627"/>
<reference evidence="1 2" key="1">
    <citation type="submission" date="2016-10" db="EMBL/GenBank/DDBJ databases">
        <title>Description of Gloeomargarita lithophora gen. nov., sp. nov., a thylakoid-bearing basal-branching cyanobacterium with intracellular carbonates, and proposal for Gloeomargaritales ord. nov.</title>
        <authorList>
            <person name="Moreira D."/>
            <person name="Tavera R."/>
            <person name="Benzerara K."/>
            <person name="Skouri-Panet F."/>
            <person name="Couradeau E."/>
            <person name="Gerard E."/>
            <person name="Loussert C."/>
            <person name="Novelo E."/>
            <person name="Zivanovic Y."/>
            <person name="Lopez-Garcia P."/>
        </authorList>
    </citation>
    <scope>NUCLEOTIDE SEQUENCE [LARGE SCALE GENOMIC DNA]</scope>
    <source>
        <strain evidence="1 2">D10</strain>
    </source>
</reference>
<proteinExistence type="predicted"/>
<dbReference type="KEGG" id="glt:GlitD10_0627"/>
<evidence type="ECO:0000313" key="1">
    <source>
        <dbReference type="EMBL" id="APB32941.1"/>
    </source>
</evidence>
<evidence type="ECO:0000313" key="2">
    <source>
        <dbReference type="Proteomes" id="UP000180235"/>
    </source>
</evidence>
<gene>
    <name evidence="1" type="ORF">GlitD10_0627</name>
</gene>
<name>A0A1J0AAK7_9CYAN</name>
<organism evidence="1 2">
    <name type="scientific">Gloeomargarita lithophora Alchichica-D10</name>
    <dbReference type="NCBI Taxonomy" id="1188229"/>
    <lineage>
        <taxon>Bacteria</taxon>
        <taxon>Bacillati</taxon>
        <taxon>Cyanobacteriota</taxon>
        <taxon>Cyanophyceae</taxon>
        <taxon>Gloeomargaritales</taxon>
        <taxon>Gloeomargaritaceae</taxon>
        <taxon>Gloeomargarita</taxon>
    </lineage>
</organism>
<sequence length="64" mass="7289">MLAKVGCCFVSILLVNYLNYSMHTCTHYQEQALSPLFVQQLFTQPTLDRFASNLTLFPVGQFQA</sequence>
<dbReference type="AlphaFoldDB" id="A0A1J0AAK7"/>
<dbReference type="EMBL" id="CP017675">
    <property type="protein sequence ID" value="APB32941.1"/>
    <property type="molecule type" value="Genomic_DNA"/>
</dbReference>
<dbReference type="Proteomes" id="UP000180235">
    <property type="component" value="Chromosome"/>
</dbReference>
<protein>
    <submittedName>
        <fullName evidence="1">Uncharacterized protein</fullName>
    </submittedName>
</protein>
<keyword evidence="2" id="KW-1185">Reference proteome</keyword>